<dbReference type="CDD" id="cd00069">
    <property type="entry name" value="GHB_like"/>
    <property type="match status" value="1"/>
</dbReference>
<evidence type="ECO:0000259" key="5">
    <source>
        <dbReference type="Pfam" id="PF00007"/>
    </source>
</evidence>
<name>A0A443SV87_9ACAR</name>
<dbReference type="GO" id="GO:0005615">
    <property type="term" value="C:extracellular space"/>
    <property type="evidence" value="ECO:0007669"/>
    <property type="project" value="TreeGrafter"/>
</dbReference>
<dbReference type="GO" id="GO:0005179">
    <property type="term" value="F:hormone activity"/>
    <property type="evidence" value="ECO:0007669"/>
    <property type="project" value="InterPro"/>
</dbReference>
<dbReference type="InterPro" id="IPR029034">
    <property type="entry name" value="Cystine-knot_cytokine"/>
</dbReference>
<comment type="subcellular location">
    <subcellularLocation>
        <location evidence="1">Secreted</location>
    </subcellularLocation>
</comment>
<keyword evidence="4" id="KW-1015">Disulfide bond</keyword>
<evidence type="ECO:0000256" key="4">
    <source>
        <dbReference type="ARBA" id="ARBA00023157"/>
    </source>
</evidence>
<dbReference type="PANTHER" id="PTHR11515:SF13">
    <property type="entry name" value="GLYCOPROTEIN HORMONE BETA 5, ISOFORM A"/>
    <property type="match status" value="1"/>
</dbReference>
<dbReference type="InterPro" id="IPR001545">
    <property type="entry name" value="Gonadotropin_bsu"/>
</dbReference>
<dbReference type="GO" id="GO:0007186">
    <property type="term" value="P:G protein-coupled receptor signaling pathway"/>
    <property type="evidence" value="ECO:0007669"/>
    <property type="project" value="TreeGrafter"/>
</dbReference>
<dbReference type="OrthoDB" id="10006958at2759"/>
<dbReference type="GO" id="GO:0005737">
    <property type="term" value="C:cytoplasm"/>
    <property type="evidence" value="ECO:0007669"/>
    <property type="project" value="TreeGrafter"/>
</dbReference>
<protein>
    <submittedName>
        <fullName evidence="6">Glycoprotein hormone beta 5-like protein</fullName>
    </submittedName>
</protein>
<evidence type="ECO:0000313" key="6">
    <source>
        <dbReference type="EMBL" id="RWS31427.1"/>
    </source>
</evidence>
<proteinExistence type="inferred from homology"/>
<dbReference type="VEuPathDB" id="VectorBase:LDEU000613"/>
<evidence type="ECO:0000256" key="3">
    <source>
        <dbReference type="ARBA" id="ARBA00022525"/>
    </source>
</evidence>
<evidence type="ECO:0000256" key="2">
    <source>
        <dbReference type="ARBA" id="ARBA00006552"/>
    </source>
</evidence>
<dbReference type="PANTHER" id="PTHR11515">
    <property type="entry name" value="GLYCOPROTEIN HORMONE BETA CHAIN"/>
    <property type="match status" value="1"/>
</dbReference>
<dbReference type="Gene3D" id="2.10.90.10">
    <property type="entry name" value="Cystine-knot cytokines"/>
    <property type="match status" value="1"/>
</dbReference>
<dbReference type="EMBL" id="NCKV01000165">
    <property type="protein sequence ID" value="RWS31427.1"/>
    <property type="molecule type" value="Genomic_DNA"/>
</dbReference>
<accession>A0A443SV87</accession>
<evidence type="ECO:0000313" key="7">
    <source>
        <dbReference type="Proteomes" id="UP000288716"/>
    </source>
</evidence>
<dbReference type="STRING" id="299467.A0A443SV87"/>
<gene>
    <name evidence="6" type="ORF">B4U80_08109</name>
</gene>
<comment type="similarity">
    <text evidence="2">Belongs to the glycoprotein hormones subunit beta family.</text>
</comment>
<sequence>MSVCTSNIDSDTSLNESRKPIFIDPKTTLKCHRREYTYNAVKTDEYGRRCRDKITVMSCWGRCESGEITYHLFPYKKSYHPTCMPDATETTTVMLRNCDAGVSSDLMEYRYVEALSCKCQFCQSSIASCEEFLSLGTRAP</sequence>
<organism evidence="6 7">
    <name type="scientific">Leptotrombidium deliense</name>
    <dbReference type="NCBI Taxonomy" id="299467"/>
    <lineage>
        <taxon>Eukaryota</taxon>
        <taxon>Metazoa</taxon>
        <taxon>Ecdysozoa</taxon>
        <taxon>Arthropoda</taxon>
        <taxon>Chelicerata</taxon>
        <taxon>Arachnida</taxon>
        <taxon>Acari</taxon>
        <taxon>Acariformes</taxon>
        <taxon>Trombidiformes</taxon>
        <taxon>Prostigmata</taxon>
        <taxon>Anystina</taxon>
        <taxon>Parasitengona</taxon>
        <taxon>Trombiculoidea</taxon>
        <taxon>Trombiculidae</taxon>
        <taxon>Leptotrombidium</taxon>
    </lineage>
</organism>
<dbReference type="Proteomes" id="UP000288716">
    <property type="component" value="Unassembled WGS sequence"/>
</dbReference>
<feature type="domain" description="Glycoprotein hormone subunit beta" evidence="5">
    <location>
        <begin position="30"/>
        <end position="131"/>
    </location>
</feature>
<comment type="caution">
    <text evidence="6">The sequence shown here is derived from an EMBL/GenBank/DDBJ whole genome shotgun (WGS) entry which is preliminary data.</text>
</comment>
<dbReference type="Pfam" id="PF00007">
    <property type="entry name" value="Cys_knot"/>
    <property type="match status" value="1"/>
</dbReference>
<keyword evidence="3" id="KW-0964">Secreted</keyword>
<dbReference type="AlphaFoldDB" id="A0A443SV87"/>
<dbReference type="SUPFAM" id="SSF57501">
    <property type="entry name" value="Cystine-knot cytokines"/>
    <property type="match status" value="1"/>
</dbReference>
<reference evidence="6 7" key="1">
    <citation type="journal article" date="2018" name="Gigascience">
        <title>Genomes of trombidid mites reveal novel predicted allergens and laterally-transferred genes associated with secondary metabolism.</title>
        <authorList>
            <person name="Dong X."/>
            <person name="Chaisiri K."/>
            <person name="Xia D."/>
            <person name="Armstrong S.D."/>
            <person name="Fang Y."/>
            <person name="Donnelly M.J."/>
            <person name="Kadowaki T."/>
            <person name="McGarry J.W."/>
            <person name="Darby A.C."/>
            <person name="Makepeace B.L."/>
        </authorList>
    </citation>
    <scope>NUCLEOTIDE SEQUENCE [LARGE SCALE GENOMIC DNA]</scope>
    <source>
        <strain evidence="6">UoL-UT</strain>
    </source>
</reference>
<keyword evidence="7" id="KW-1185">Reference proteome</keyword>
<evidence type="ECO:0000256" key="1">
    <source>
        <dbReference type="ARBA" id="ARBA00004613"/>
    </source>
</evidence>
<dbReference type="InterPro" id="IPR006208">
    <property type="entry name" value="Glyco_hormone_CN"/>
</dbReference>